<feature type="compositionally biased region" description="Polar residues" evidence="6">
    <location>
        <begin position="303"/>
        <end position="325"/>
    </location>
</feature>
<reference evidence="10" key="1">
    <citation type="submission" date="2015-05" db="EMBL/GenBank/DDBJ databases">
        <authorList>
            <person name="Fogelqvist Johan"/>
        </authorList>
    </citation>
    <scope>NUCLEOTIDE SEQUENCE [LARGE SCALE GENOMIC DNA]</scope>
</reference>
<feature type="transmembrane region" description="Helical" evidence="7">
    <location>
        <begin position="132"/>
        <end position="159"/>
    </location>
</feature>
<dbReference type="PANTHER" id="PTHR33048:SF47">
    <property type="entry name" value="INTEGRAL MEMBRANE PROTEIN-RELATED"/>
    <property type="match status" value="1"/>
</dbReference>
<dbReference type="AlphaFoldDB" id="A0A0G4MY76"/>
<evidence type="ECO:0000256" key="6">
    <source>
        <dbReference type="SAM" id="MobiDB-lite"/>
    </source>
</evidence>
<feature type="transmembrane region" description="Helical" evidence="7">
    <location>
        <begin position="179"/>
        <end position="200"/>
    </location>
</feature>
<dbReference type="EMBL" id="CVQI01031718">
    <property type="protein sequence ID" value="CRK39157.1"/>
    <property type="molecule type" value="Genomic_DNA"/>
</dbReference>
<keyword evidence="3 7" id="KW-1133">Transmembrane helix</keyword>
<evidence type="ECO:0000256" key="2">
    <source>
        <dbReference type="ARBA" id="ARBA00022692"/>
    </source>
</evidence>
<feature type="transmembrane region" description="Helical" evidence="7">
    <location>
        <begin position="97"/>
        <end position="120"/>
    </location>
</feature>
<evidence type="ECO:0000313" key="10">
    <source>
        <dbReference type="Proteomes" id="UP000045706"/>
    </source>
</evidence>
<comment type="similarity">
    <text evidence="5">Belongs to the SAT4 family.</text>
</comment>
<dbReference type="InterPro" id="IPR049326">
    <property type="entry name" value="Rhodopsin_dom_fungi"/>
</dbReference>
<evidence type="ECO:0000259" key="8">
    <source>
        <dbReference type="Pfam" id="PF20684"/>
    </source>
</evidence>
<comment type="subcellular location">
    <subcellularLocation>
        <location evidence="1">Membrane</location>
        <topology evidence="1">Multi-pass membrane protein</topology>
    </subcellularLocation>
</comment>
<dbReference type="PANTHER" id="PTHR33048">
    <property type="entry name" value="PTH11-LIKE INTEGRAL MEMBRANE PROTEIN (AFU_ORTHOLOGUE AFUA_5G11245)"/>
    <property type="match status" value="1"/>
</dbReference>
<feature type="transmembrane region" description="Helical" evidence="7">
    <location>
        <begin position="252"/>
        <end position="275"/>
    </location>
</feature>
<feature type="compositionally biased region" description="Basic and acidic residues" evidence="6">
    <location>
        <begin position="326"/>
        <end position="349"/>
    </location>
</feature>
<dbReference type="InterPro" id="IPR052337">
    <property type="entry name" value="SAT4-like"/>
</dbReference>
<dbReference type="Pfam" id="PF20684">
    <property type="entry name" value="Fung_rhodopsin"/>
    <property type="match status" value="1"/>
</dbReference>
<feature type="transmembrane region" description="Helical" evidence="7">
    <location>
        <begin position="212"/>
        <end position="232"/>
    </location>
</feature>
<evidence type="ECO:0000313" key="9">
    <source>
        <dbReference type="EMBL" id="CRK39157.1"/>
    </source>
</evidence>
<feature type="compositionally biased region" description="Low complexity" evidence="6">
    <location>
        <begin position="352"/>
        <end position="363"/>
    </location>
</feature>
<evidence type="ECO:0000256" key="5">
    <source>
        <dbReference type="ARBA" id="ARBA00038359"/>
    </source>
</evidence>
<protein>
    <recommendedName>
        <fullName evidence="8">Rhodopsin domain-containing protein</fullName>
    </recommendedName>
</protein>
<dbReference type="Proteomes" id="UP000045706">
    <property type="component" value="Unassembled WGS sequence"/>
</dbReference>
<evidence type="ECO:0000256" key="1">
    <source>
        <dbReference type="ARBA" id="ARBA00004141"/>
    </source>
</evidence>
<feature type="region of interest" description="Disordered" evidence="6">
    <location>
        <begin position="303"/>
        <end position="378"/>
    </location>
</feature>
<keyword evidence="4 7" id="KW-0472">Membrane</keyword>
<evidence type="ECO:0000256" key="4">
    <source>
        <dbReference type="ARBA" id="ARBA00023136"/>
    </source>
</evidence>
<keyword evidence="2 7" id="KW-0812">Transmembrane</keyword>
<feature type="domain" description="Rhodopsin" evidence="8">
    <location>
        <begin position="38"/>
        <end position="275"/>
    </location>
</feature>
<feature type="transmembrane region" description="Helical" evidence="7">
    <location>
        <begin position="54"/>
        <end position="77"/>
    </location>
</feature>
<evidence type="ECO:0000256" key="7">
    <source>
        <dbReference type="SAM" id="Phobius"/>
    </source>
</evidence>
<accession>A0A0G4MY76</accession>
<dbReference type="GO" id="GO:0016020">
    <property type="term" value="C:membrane"/>
    <property type="evidence" value="ECO:0007669"/>
    <property type="project" value="UniProtKB-SubCell"/>
</dbReference>
<sequence>MDTPGPHDLVRRAQGDMTASLIAYVVVTSCICLTVVSLRFYVRIHVIRNLGNDDWAVAATMLMLLVSVIGVAIAIAFGLGRHVVDVSDSHLSVLLTLMWFSGLGYHLTIIILKCAFILQYRRAFPLPAFQRICDIFLGFIACWFVAFFIAPIVICLPVRSQWDPEIIGQDFCSSRWQVWLAHGIIHVITDVVIFAMPLPLIKTLPLTKPQKITLTAVFCLGFITCIISAIRISTVHRGLFDADASWVMARTVYWSVGEVTCAMLCLCIPVLRPLLGGRANLRRWRSGAQAEVVETRGHAHFTLDSTQTWTAPAPSNRTASRGSVRSSRDIEMRENTQDRRNEETKRKSDPPTTGTESSGAGSTWKSDDSYQRADGSWS</sequence>
<feature type="transmembrane region" description="Helical" evidence="7">
    <location>
        <begin position="21"/>
        <end position="42"/>
    </location>
</feature>
<gene>
    <name evidence="9" type="ORF">BN1723_000698</name>
</gene>
<name>A0A0G4MY76_VERLO</name>
<proteinExistence type="inferred from homology"/>
<evidence type="ECO:0000256" key="3">
    <source>
        <dbReference type="ARBA" id="ARBA00022989"/>
    </source>
</evidence>
<organism evidence="9 10">
    <name type="scientific">Verticillium longisporum</name>
    <name type="common">Verticillium dahliae var. longisporum</name>
    <dbReference type="NCBI Taxonomy" id="100787"/>
    <lineage>
        <taxon>Eukaryota</taxon>
        <taxon>Fungi</taxon>
        <taxon>Dikarya</taxon>
        <taxon>Ascomycota</taxon>
        <taxon>Pezizomycotina</taxon>
        <taxon>Sordariomycetes</taxon>
        <taxon>Hypocreomycetidae</taxon>
        <taxon>Glomerellales</taxon>
        <taxon>Plectosphaerellaceae</taxon>
        <taxon>Verticillium</taxon>
    </lineage>
</organism>